<dbReference type="AlphaFoldDB" id="E4ZWJ6"/>
<evidence type="ECO:0000256" key="2">
    <source>
        <dbReference type="SAM" id="Phobius"/>
    </source>
</evidence>
<accession>E4ZWJ6</accession>
<dbReference type="InterPro" id="IPR052979">
    <property type="entry name" value="Adenylate-forming_domain"/>
</dbReference>
<dbReference type="InParanoid" id="E4ZWJ6"/>
<feature type="transmembrane region" description="Helical" evidence="2">
    <location>
        <begin position="328"/>
        <end position="345"/>
    </location>
</feature>
<name>E4ZWJ6_LEPMJ</name>
<feature type="compositionally biased region" description="Polar residues" evidence="1">
    <location>
        <begin position="63"/>
        <end position="84"/>
    </location>
</feature>
<dbReference type="EMBL" id="FP929127">
    <property type="protein sequence ID" value="CBX95972.1"/>
    <property type="molecule type" value="Genomic_DNA"/>
</dbReference>
<dbReference type="Proteomes" id="UP000002668">
    <property type="component" value="Genome"/>
</dbReference>
<dbReference type="VEuPathDB" id="FungiDB:LEMA_P031240.1"/>
<dbReference type="HOGENOM" id="CLU_005562_3_1_1"/>
<keyword evidence="2" id="KW-0472">Membrane</keyword>
<feature type="region of interest" description="Disordered" evidence="1">
    <location>
        <begin position="35"/>
        <end position="100"/>
    </location>
</feature>
<dbReference type="OMA" id="NTFEHTH"/>
<dbReference type="PANTHER" id="PTHR33927">
    <property type="entry name" value="TRANSMEMBRANE PROTEIN"/>
    <property type="match status" value="1"/>
</dbReference>
<dbReference type="PANTHER" id="PTHR33927:SF5">
    <property type="entry name" value="ENZYME, PUTATIVE (AFU_ORTHOLOGUE AFUA_8G01222)-RELATED"/>
    <property type="match status" value="1"/>
</dbReference>
<gene>
    <name evidence="3" type="ORF">LEMA_P031240.1</name>
</gene>
<keyword evidence="2" id="KW-0812">Transmembrane</keyword>
<sequence length="560" mass="61961">METPQPSTADSAYQHQTHPSIELVHLCLSEHATSQTLDEEVPMHPLRADTTGPSDDLLHRSRSSTLQKSSGLSRGLTSQNTTRPLNPPASHIPSGTQRVQGSNSIRVGITEAPSSHGESQSRLAQKLTLARRVEKFWLHWSTAYRLIIAYTVLVNGCLIVYIMNRHRTPSNLLIATSTNLLVAVAIRQEDLINAIFTFFAKTPSTWPLGLRKVIADVHHYGGLHIGCAVSALFWYIAFVADSTVKIVHHQHSSTMTPWLWGSIVTSYAFMVCLVAVCITAHPRLRAKFHNTFEHTHRFGGWLALVVLWINSGVASHDPANTTRLYKTAPLWLLLTTTCLVILPWLRIRRVPITTQLVSAREVKITFPYANMPYTSTVKFSRSPLDEWHAFATTPSPDTTSATIIVSQAGDWTRTIINAPPPTLWMRNPPTQNFLALTPLFSSLLLVATGAGIGPVLSLLTSPTIRRMRDAGRLVKVLWTVYAPEAEHWRFVQDIIRAVDPEPVIYDSRQARPDVAFEAKYLASTREIEAVMVVSNPGVTAAVVRGVKAQGGCAYGAVFDS</sequence>
<dbReference type="OrthoDB" id="3142841at2759"/>
<evidence type="ECO:0000313" key="3">
    <source>
        <dbReference type="EMBL" id="CBX95972.1"/>
    </source>
</evidence>
<keyword evidence="2" id="KW-1133">Transmembrane helix</keyword>
<evidence type="ECO:0000313" key="4">
    <source>
        <dbReference type="Proteomes" id="UP000002668"/>
    </source>
</evidence>
<feature type="transmembrane region" description="Helical" evidence="2">
    <location>
        <begin position="298"/>
        <end position="316"/>
    </location>
</feature>
<feature type="transmembrane region" description="Helical" evidence="2">
    <location>
        <begin position="220"/>
        <end position="238"/>
    </location>
</feature>
<feature type="transmembrane region" description="Helical" evidence="2">
    <location>
        <begin position="143"/>
        <end position="163"/>
    </location>
</feature>
<dbReference type="STRING" id="985895.E4ZWJ6"/>
<keyword evidence="4" id="KW-1185">Reference proteome</keyword>
<evidence type="ECO:0000256" key="1">
    <source>
        <dbReference type="SAM" id="MobiDB-lite"/>
    </source>
</evidence>
<protein>
    <recommendedName>
        <fullName evidence="5">FAD-binding FR-type domain-containing protein</fullName>
    </recommendedName>
</protein>
<dbReference type="eggNOG" id="ENOG502QQU2">
    <property type="taxonomic scope" value="Eukaryota"/>
</dbReference>
<organism evidence="4">
    <name type="scientific">Leptosphaeria maculans (strain JN3 / isolate v23.1.3 / race Av1-4-5-6-7-8)</name>
    <name type="common">Blackleg fungus</name>
    <name type="synonym">Phoma lingam</name>
    <dbReference type="NCBI Taxonomy" id="985895"/>
    <lineage>
        <taxon>Eukaryota</taxon>
        <taxon>Fungi</taxon>
        <taxon>Dikarya</taxon>
        <taxon>Ascomycota</taxon>
        <taxon>Pezizomycotina</taxon>
        <taxon>Dothideomycetes</taxon>
        <taxon>Pleosporomycetidae</taxon>
        <taxon>Pleosporales</taxon>
        <taxon>Pleosporineae</taxon>
        <taxon>Leptosphaeriaceae</taxon>
        <taxon>Plenodomus</taxon>
        <taxon>Plenodomus lingam/Leptosphaeria maculans species complex</taxon>
    </lineage>
</organism>
<feature type="transmembrane region" description="Helical" evidence="2">
    <location>
        <begin position="258"/>
        <end position="278"/>
    </location>
</feature>
<feature type="transmembrane region" description="Helical" evidence="2">
    <location>
        <begin position="433"/>
        <end position="459"/>
    </location>
</feature>
<proteinExistence type="predicted"/>
<evidence type="ECO:0008006" key="5">
    <source>
        <dbReference type="Google" id="ProtNLM"/>
    </source>
</evidence>
<dbReference type="RefSeq" id="XP_003839451.1">
    <property type="nucleotide sequence ID" value="XM_003839403.1"/>
</dbReference>
<reference evidence="4" key="1">
    <citation type="journal article" date="2011" name="Nat. Commun.">
        <title>Effector diversification within compartments of the Leptosphaeria maculans genome affected by Repeat-Induced Point mutations.</title>
        <authorList>
            <person name="Rouxel T."/>
            <person name="Grandaubert J."/>
            <person name="Hane J.K."/>
            <person name="Hoede C."/>
            <person name="van de Wouw A.P."/>
            <person name="Couloux A."/>
            <person name="Dominguez V."/>
            <person name="Anthouard V."/>
            <person name="Bally P."/>
            <person name="Bourras S."/>
            <person name="Cozijnsen A.J."/>
            <person name="Ciuffetti L.M."/>
            <person name="Degrave A."/>
            <person name="Dilmaghani A."/>
            <person name="Duret L."/>
            <person name="Fudal I."/>
            <person name="Goodwin S.B."/>
            <person name="Gout L."/>
            <person name="Glaser N."/>
            <person name="Linglin J."/>
            <person name="Kema G.H.J."/>
            <person name="Lapalu N."/>
            <person name="Lawrence C.B."/>
            <person name="May K."/>
            <person name="Meyer M."/>
            <person name="Ollivier B."/>
            <person name="Poulain J."/>
            <person name="Schoch C.L."/>
            <person name="Simon A."/>
            <person name="Spatafora J.W."/>
            <person name="Stachowiak A."/>
            <person name="Turgeon B.G."/>
            <person name="Tyler B.M."/>
            <person name="Vincent D."/>
            <person name="Weissenbach J."/>
            <person name="Amselem J."/>
            <person name="Quesneville H."/>
            <person name="Oliver R.P."/>
            <person name="Wincker P."/>
            <person name="Balesdent M.-H."/>
            <person name="Howlett B.J."/>
        </authorList>
    </citation>
    <scope>NUCLEOTIDE SEQUENCE [LARGE SCALE GENOMIC DNA]</scope>
    <source>
        <strain evidence="4">JN3 / isolate v23.1.3 / race Av1-4-5-6-7-8</strain>
    </source>
</reference>
<dbReference type="GeneID" id="13280769"/>